<evidence type="ECO:0000256" key="1">
    <source>
        <dbReference type="SAM" id="Phobius"/>
    </source>
</evidence>
<feature type="transmembrane region" description="Helical" evidence="1">
    <location>
        <begin position="156"/>
        <end position="178"/>
    </location>
</feature>
<keyword evidence="1" id="KW-0812">Transmembrane</keyword>
<evidence type="ECO:0000313" key="3">
    <source>
        <dbReference type="Proteomes" id="UP000521943"/>
    </source>
</evidence>
<name>A0A8H6MG71_9AGAR</name>
<keyword evidence="1" id="KW-0472">Membrane</keyword>
<proteinExistence type="predicted"/>
<dbReference type="EMBL" id="JACGCI010000004">
    <property type="protein sequence ID" value="KAF6764301.1"/>
    <property type="molecule type" value="Genomic_DNA"/>
</dbReference>
<protein>
    <submittedName>
        <fullName evidence="2">Uncharacterized protein</fullName>
    </submittedName>
</protein>
<evidence type="ECO:0000313" key="2">
    <source>
        <dbReference type="EMBL" id="KAF6764301.1"/>
    </source>
</evidence>
<gene>
    <name evidence="2" type="ORF">DFP72DRAFT_419832</name>
</gene>
<dbReference type="Proteomes" id="UP000521943">
    <property type="component" value="Unassembled WGS sequence"/>
</dbReference>
<dbReference type="OrthoDB" id="2576311at2759"/>
<comment type="caution">
    <text evidence="2">The sequence shown here is derived from an EMBL/GenBank/DDBJ whole genome shotgun (WGS) entry which is preliminary data.</text>
</comment>
<organism evidence="2 3">
    <name type="scientific">Ephemerocybe angulata</name>
    <dbReference type="NCBI Taxonomy" id="980116"/>
    <lineage>
        <taxon>Eukaryota</taxon>
        <taxon>Fungi</taxon>
        <taxon>Dikarya</taxon>
        <taxon>Basidiomycota</taxon>
        <taxon>Agaricomycotina</taxon>
        <taxon>Agaricomycetes</taxon>
        <taxon>Agaricomycetidae</taxon>
        <taxon>Agaricales</taxon>
        <taxon>Agaricineae</taxon>
        <taxon>Psathyrellaceae</taxon>
        <taxon>Ephemerocybe</taxon>
    </lineage>
</organism>
<sequence>MAFEQLATCSAQMWTFNSKGQSPCVVATALERVCSPGAALRLTPLRVDLGYVYLGPSSVFETHSGCLCNSVYYSLMCACSVCQGGNYMRWLPYIENCTSVDTGGFPQPLPQGYSVPHWAYGDVVANNGWTMAEAQLDAGAEQSAVPIATKKRDTGAIIGGAVGGVVALALIGAFVFVFPQPSQETEEHHFSPVPSVRDRLHGAELEFTARLRLQPPAQWRKQQHVCTANP</sequence>
<keyword evidence="1" id="KW-1133">Transmembrane helix</keyword>
<dbReference type="AlphaFoldDB" id="A0A8H6MG71"/>
<keyword evidence="3" id="KW-1185">Reference proteome</keyword>
<reference evidence="2 3" key="1">
    <citation type="submission" date="2020-07" db="EMBL/GenBank/DDBJ databases">
        <title>Comparative genomics of pyrophilous fungi reveals a link between fire events and developmental genes.</title>
        <authorList>
            <consortium name="DOE Joint Genome Institute"/>
            <person name="Steindorff A.S."/>
            <person name="Carver A."/>
            <person name="Calhoun S."/>
            <person name="Stillman K."/>
            <person name="Liu H."/>
            <person name="Lipzen A."/>
            <person name="Pangilinan J."/>
            <person name="Labutti K."/>
            <person name="Bruns T.D."/>
            <person name="Grigoriev I.V."/>
        </authorList>
    </citation>
    <scope>NUCLEOTIDE SEQUENCE [LARGE SCALE GENOMIC DNA]</scope>
    <source>
        <strain evidence="2 3">CBS 144469</strain>
    </source>
</reference>
<accession>A0A8H6MG71</accession>